<organism evidence="10 11">
    <name type="scientific">Paramecium sonneborni</name>
    <dbReference type="NCBI Taxonomy" id="65129"/>
    <lineage>
        <taxon>Eukaryota</taxon>
        <taxon>Sar</taxon>
        <taxon>Alveolata</taxon>
        <taxon>Ciliophora</taxon>
        <taxon>Intramacronucleata</taxon>
        <taxon>Oligohymenophorea</taxon>
        <taxon>Peniculida</taxon>
        <taxon>Parameciidae</taxon>
        <taxon>Paramecium</taxon>
    </lineage>
</organism>
<evidence type="ECO:0000259" key="9">
    <source>
        <dbReference type="PROSITE" id="PS50850"/>
    </source>
</evidence>
<evidence type="ECO:0000256" key="7">
    <source>
        <dbReference type="SAM" id="MobiDB-lite"/>
    </source>
</evidence>
<evidence type="ECO:0000256" key="8">
    <source>
        <dbReference type="SAM" id="Phobius"/>
    </source>
</evidence>
<feature type="transmembrane region" description="Helical" evidence="8">
    <location>
        <begin position="74"/>
        <end position="94"/>
    </location>
</feature>
<sequence length="540" mass="60751">MLRSSSFLGGYSRSMSKNRLRPRVLSYRHTKLRYLALFFACMIMIGDAYCFDNPMALQSEIKDQYGVDQFQFNLLYTVYSLPNIVLPFFGGVLIDKIGARTAILLFSTIIMIGQLVCVWGAYNLSFWTLITGRVIFGMGSESLNVSQNSIMAIWFKDQEMSLAIGLCISIPKIGNALNSLLSPQIYSKYQSLAAPMIVGVGTLIYSFICGIALIYMDYKSEQREKQNQMLLNKNDENHRSQSELSASVKKSIKDEDCDSPDLGRSPEIFATPQHQEEEQNEHEVKEEINFKDIAKLSGTFWILIIICMLTEALFVPFLDNGNELLQERFGMTAEEAGLFLIIPYLVASGSTPFIGNMADKLGRRSLLIIVTSFIFLITHILFIFRICTSVCFLITIPLTILGLCFGFYASVVIPSVPFVVKSQLVGTAFGLTGVFQNTALALFPMITGMIFNQFKHDENGEENEERGYVYQSFFFIGMSVLLVIIAILLMFVDKNGERKLSQRGKGFAGKRKVDYVSVHEVTDIPADKKISINYDADQRI</sequence>
<evidence type="ECO:0000256" key="4">
    <source>
        <dbReference type="ARBA" id="ARBA00022692"/>
    </source>
</evidence>
<dbReference type="GO" id="GO:0022857">
    <property type="term" value="F:transmembrane transporter activity"/>
    <property type="evidence" value="ECO:0007669"/>
    <property type="project" value="InterPro"/>
</dbReference>
<dbReference type="GO" id="GO:0016020">
    <property type="term" value="C:membrane"/>
    <property type="evidence" value="ECO:0007669"/>
    <property type="project" value="InterPro"/>
</dbReference>
<keyword evidence="3" id="KW-0813">Transport</keyword>
<feature type="transmembrane region" description="Helical" evidence="8">
    <location>
        <begin position="425"/>
        <end position="451"/>
    </location>
</feature>
<keyword evidence="4 8" id="KW-0812">Transmembrane</keyword>
<feature type="transmembrane region" description="Helical" evidence="8">
    <location>
        <begin position="366"/>
        <end position="386"/>
    </location>
</feature>
<dbReference type="InterPro" id="IPR005829">
    <property type="entry name" value="Sugar_transporter_CS"/>
</dbReference>
<dbReference type="Pfam" id="PF07690">
    <property type="entry name" value="MFS_1"/>
    <property type="match status" value="2"/>
</dbReference>
<gene>
    <name evidence="10" type="ORF">PSON_ATCC_30995.1.T1060010</name>
</gene>
<name>A0A8S1QEX6_9CILI</name>
<dbReference type="InterPro" id="IPR020846">
    <property type="entry name" value="MFS_dom"/>
</dbReference>
<evidence type="ECO:0000256" key="1">
    <source>
        <dbReference type="ARBA" id="ARBA00004127"/>
    </source>
</evidence>
<evidence type="ECO:0000313" key="10">
    <source>
        <dbReference type="EMBL" id="CAD8114438.1"/>
    </source>
</evidence>
<protein>
    <recommendedName>
        <fullName evidence="9">Major facilitator superfamily (MFS) profile domain-containing protein</fullName>
    </recommendedName>
</protein>
<keyword evidence="5 8" id="KW-1133">Transmembrane helix</keyword>
<accession>A0A8S1QEX6</accession>
<feature type="transmembrane region" description="Helical" evidence="8">
    <location>
        <begin position="300"/>
        <end position="318"/>
    </location>
</feature>
<dbReference type="PROSITE" id="PS50850">
    <property type="entry name" value="MFS"/>
    <property type="match status" value="1"/>
</dbReference>
<evidence type="ECO:0000256" key="5">
    <source>
        <dbReference type="ARBA" id="ARBA00022989"/>
    </source>
</evidence>
<keyword evidence="6 8" id="KW-0472">Membrane</keyword>
<feature type="domain" description="Major facilitator superfamily (MFS) profile" evidence="9">
    <location>
        <begin position="33"/>
        <end position="495"/>
    </location>
</feature>
<comment type="subcellular location">
    <subcellularLocation>
        <location evidence="1">Endomembrane system</location>
        <topology evidence="1">Multi-pass membrane protein</topology>
    </subcellularLocation>
</comment>
<dbReference type="GO" id="GO:0012505">
    <property type="term" value="C:endomembrane system"/>
    <property type="evidence" value="ECO:0007669"/>
    <property type="project" value="UniProtKB-SubCell"/>
</dbReference>
<dbReference type="OrthoDB" id="424834at2759"/>
<feature type="transmembrane region" description="Helical" evidence="8">
    <location>
        <begin position="471"/>
        <end position="492"/>
    </location>
</feature>
<comment type="caution">
    <text evidence="10">The sequence shown here is derived from an EMBL/GenBank/DDBJ whole genome shotgun (WGS) entry which is preliminary data.</text>
</comment>
<feature type="transmembrane region" description="Helical" evidence="8">
    <location>
        <begin position="101"/>
        <end position="122"/>
    </location>
</feature>
<dbReference type="EMBL" id="CAJJDN010000106">
    <property type="protein sequence ID" value="CAD8114438.1"/>
    <property type="molecule type" value="Genomic_DNA"/>
</dbReference>
<feature type="transmembrane region" description="Helical" evidence="8">
    <location>
        <begin position="192"/>
        <end position="216"/>
    </location>
</feature>
<dbReference type="InterPro" id="IPR052187">
    <property type="entry name" value="MFSD1"/>
</dbReference>
<dbReference type="InterPro" id="IPR011701">
    <property type="entry name" value="MFS"/>
</dbReference>
<dbReference type="PANTHER" id="PTHR23512:SF3">
    <property type="entry name" value="MAJOR FACILITATOR SUPERFAMILY DOMAIN-CONTAINING PROTEIN 1"/>
    <property type="match status" value="1"/>
</dbReference>
<evidence type="ECO:0000256" key="2">
    <source>
        <dbReference type="ARBA" id="ARBA00008335"/>
    </source>
</evidence>
<evidence type="ECO:0000256" key="3">
    <source>
        <dbReference type="ARBA" id="ARBA00022448"/>
    </source>
</evidence>
<proteinExistence type="inferred from homology"/>
<dbReference type="Proteomes" id="UP000692954">
    <property type="component" value="Unassembled WGS sequence"/>
</dbReference>
<feature type="transmembrane region" description="Helical" evidence="8">
    <location>
        <begin position="338"/>
        <end position="354"/>
    </location>
</feature>
<feature type="transmembrane region" description="Helical" evidence="8">
    <location>
        <begin position="392"/>
        <end position="413"/>
    </location>
</feature>
<feature type="compositionally biased region" description="Basic and acidic residues" evidence="7">
    <location>
        <begin position="274"/>
        <end position="284"/>
    </location>
</feature>
<dbReference type="AlphaFoldDB" id="A0A8S1QEX6"/>
<feature type="region of interest" description="Disordered" evidence="7">
    <location>
        <begin position="232"/>
        <end position="284"/>
    </location>
</feature>
<evidence type="ECO:0000256" key="6">
    <source>
        <dbReference type="ARBA" id="ARBA00023136"/>
    </source>
</evidence>
<comment type="similarity">
    <text evidence="2">Belongs to the major facilitator superfamily.</text>
</comment>
<keyword evidence="11" id="KW-1185">Reference proteome</keyword>
<dbReference type="PANTHER" id="PTHR23512">
    <property type="entry name" value="MAJOR FACILITATOR SUPERFAMILY DOMAIN-CONTAINING PROTEIN 1"/>
    <property type="match status" value="1"/>
</dbReference>
<reference evidence="10" key="1">
    <citation type="submission" date="2021-01" db="EMBL/GenBank/DDBJ databases">
        <authorList>
            <consortium name="Genoscope - CEA"/>
            <person name="William W."/>
        </authorList>
    </citation>
    <scope>NUCLEOTIDE SEQUENCE</scope>
</reference>
<evidence type="ECO:0000313" key="11">
    <source>
        <dbReference type="Proteomes" id="UP000692954"/>
    </source>
</evidence>
<dbReference type="PROSITE" id="PS00216">
    <property type="entry name" value="SUGAR_TRANSPORT_1"/>
    <property type="match status" value="1"/>
</dbReference>